<dbReference type="Proteomes" id="UP000595197">
    <property type="component" value="Chromosome"/>
</dbReference>
<reference evidence="2" key="1">
    <citation type="submission" date="2021-02" db="EMBL/GenBank/DDBJ databases">
        <title>Skermanella TT6 skin isolate.</title>
        <authorList>
            <person name="Lee K."/>
            <person name="Ganzorig M."/>
        </authorList>
    </citation>
    <scope>NUCLEOTIDE SEQUENCE</scope>
    <source>
        <strain evidence="2">TT6</strain>
    </source>
</reference>
<evidence type="ECO:0000313" key="2">
    <source>
        <dbReference type="EMBL" id="QQP88021.1"/>
    </source>
</evidence>
<feature type="region of interest" description="Disordered" evidence="1">
    <location>
        <begin position="269"/>
        <end position="292"/>
    </location>
</feature>
<accession>A0ABX7B6A7</accession>
<protein>
    <submittedName>
        <fullName evidence="2">Type I-U CRISPR-associated protein Cas5/Cas6</fullName>
    </submittedName>
</protein>
<organism evidence="2 3">
    <name type="scientific">Skermanella cutis</name>
    <dbReference type="NCBI Taxonomy" id="2775420"/>
    <lineage>
        <taxon>Bacteria</taxon>
        <taxon>Pseudomonadati</taxon>
        <taxon>Pseudomonadota</taxon>
        <taxon>Alphaproteobacteria</taxon>
        <taxon>Rhodospirillales</taxon>
        <taxon>Azospirillaceae</taxon>
        <taxon>Skermanella</taxon>
    </lineage>
</organism>
<dbReference type="NCBIfam" id="TIGR02165">
    <property type="entry name" value="cas5_6_GSU0054"/>
    <property type="match status" value="1"/>
</dbReference>
<gene>
    <name evidence="2" type="primary">cas5u6u</name>
    <name evidence="2" type="ORF">IGS68_18380</name>
</gene>
<dbReference type="InterPro" id="IPR019089">
    <property type="entry name" value="Cas_GSU0054"/>
</dbReference>
<evidence type="ECO:0000256" key="1">
    <source>
        <dbReference type="SAM" id="MobiDB-lite"/>
    </source>
</evidence>
<evidence type="ECO:0000313" key="3">
    <source>
        <dbReference type="Proteomes" id="UP000595197"/>
    </source>
</evidence>
<keyword evidence="3" id="KW-1185">Reference proteome</keyword>
<sequence>MSGAREPVFPRARADHVAATEFQGIPTGVRWRLFGDTRPPLTATFFLGDLARRAAIGHAGRMLGADRVPPVISGHGVDRDPRHRHAFFLPEDADGDGVLDHVLITASAGFGRDAVASLATHDRLFDGRNGEWAIRCVWLGEAERAPSRLAGPSACWESVTPHVPPWHTRRGFTNADQIRREFDRRGLPAPRRLEQVAGPVARDGAPVRPDDFVLRLDRRTIAHGPAGRETDAAFWRLTFSEPVAGPLAIGWGCHFGLGLFSPSSAMPIAADPRRDRPDAADCPSRACPATMP</sequence>
<name>A0ABX7B6A7_9PROT</name>
<dbReference type="RefSeq" id="WP_201072387.1">
    <property type="nucleotide sequence ID" value="NZ_CP067420.1"/>
</dbReference>
<proteinExistence type="predicted"/>
<dbReference type="EMBL" id="CP067420">
    <property type="protein sequence ID" value="QQP88021.1"/>
    <property type="molecule type" value="Genomic_DNA"/>
</dbReference>